<dbReference type="Proteomes" id="UP000503313">
    <property type="component" value="Chromosome"/>
</dbReference>
<protein>
    <submittedName>
        <fullName evidence="1">Uncharacterized protein</fullName>
    </submittedName>
</protein>
<sequence>MKKSIVLLISLLFIAVISLLILKNLQDTDSYLAEQNAKFSKTQIMFYINNAKDEISNVLSKKLDEDILKEYIGVEYPILVQDAKISIKLEEYDKYNINLLNEKDDKKYEYLKDFLQRNEIYDIYTLQAILKENDNIKNNKQLDNLFEKFEKESYNIDISKVKDYIGFMDYDKKEITQNEKEKEILFYELFVDVDYLKQFAKAYYILNKNGGVEYFEFSFK</sequence>
<organism evidence="1 2">
    <name type="scientific">Arcobacter defluvii</name>
    <dbReference type="NCBI Taxonomy" id="873191"/>
    <lineage>
        <taxon>Bacteria</taxon>
        <taxon>Pseudomonadati</taxon>
        <taxon>Campylobacterota</taxon>
        <taxon>Epsilonproteobacteria</taxon>
        <taxon>Campylobacterales</taxon>
        <taxon>Arcobacteraceae</taxon>
        <taxon>Arcobacter</taxon>
    </lineage>
</organism>
<dbReference type="AlphaFoldDB" id="A0AAE7BIL9"/>
<dbReference type="EMBL" id="CP053835">
    <property type="protein sequence ID" value="QKF78429.1"/>
    <property type="molecule type" value="Genomic_DNA"/>
</dbReference>
<dbReference type="RefSeq" id="WP_129011769.1">
    <property type="nucleotide sequence ID" value="NZ_CP053835.1"/>
</dbReference>
<evidence type="ECO:0000313" key="1">
    <source>
        <dbReference type="EMBL" id="QKF78429.1"/>
    </source>
</evidence>
<evidence type="ECO:0000313" key="2">
    <source>
        <dbReference type="Proteomes" id="UP000503313"/>
    </source>
</evidence>
<proteinExistence type="predicted"/>
<dbReference type="KEGG" id="adz:ADFLV_2441"/>
<keyword evidence="2" id="KW-1185">Reference proteome</keyword>
<accession>A0AAE7BIL9</accession>
<reference evidence="1 2" key="1">
    <citation type="submission" date="2020-05" db="EMBL/GenBank/DDBJ databases">
        <title>Complete genome sequencing of Campylobacter and Arcobacter type strains.</title>
        <authorList>
            <person name="Miller W.G."/>
            <person name="Yee E."/>
        </authorList>
    </citation>
    <scope>NUCLEOTIDE SEQUENCE [LARGE SCALE GENOMIC DNA]</scope>
    <source>
        <strain evidence="1 2">LMG 25694</strain>
    </source>
</reference>
<name>A0AAE7BIL9_9BACT</name>
<gene>
    <name evidence="1" type="ORF">ADFLV_2441</name>
</gene>